<evidence type="ECO:0000259" key="2">
    <source>
        <dbReference type="Pfam" id="PF04426"/>
    </source>
</evidence>
<evidence type="ECO:0000259" key="1">
    <source>
        <dbReference type="Pfam" id="PF00339"/>
    </source>
</evidence>
<dbReference type="InterPro" id="IPR022794">
    <property type="entry name" value="Bul1_C"/>
</dbReference>
<dbReference type="Gene3D" id="2.60.40.640">
    <property type="match status" value="1"/>
</dbReference>
<dbReference type="PANTHER" id="PTHR31904">
    <property type="entry name" value="BYPASS OF STOP CODON PROTEIN 5-RELATED"/>
    <property type="match status" value="1"/>
</dbReference>
<feature type="domain" description="Bul1 C-terminal" evidence="2">
    <location>
        <begin position="321"/>
        <end position="405"/>
    </location>
</feature>
<evidence type="ECO:0000313" key="4">
    <source>
        <dbReference type="Proteomes" id="UP000247233"/>
    </source>
</evidence>
<name>A0A317VGJ1_9EURO</name>
<evidence type="ECO:0000313" key="3">
    <source>
        <dbReference type="EMBL" id="PWY72267.1"/>
    </source>
</evidence>
<sequence length="432" mass="47517">EAFQKWSRPLIAINIDGYENVLCCFTTGDSIQGTVTIMPQEDTSFESLSITLEGAARTTVDSTAPQTQIPRRENSIKNFLQLQQPGCEKFYPESRTLKAGETYNLPFTFVVPSHLLPDVCRHSRNNLQLTDAHTQLPPSLAGSMVLDDGRNLLDDLAYESSQICYAITVSITEKPSVVGKPMKNLVTLSKRIRIVSSKEEEPPLNVLEGDDEYCLQKMKTVHRGVMRRKVGCLAAVASQPRPLQLFSSKTEASSPGAVGTTATVHLRFTPEGDEPPLKLGTVSTTLNATTFYGSTPWTDFPSKSVHRDRTLGKESYTKTVPISSMSISSIRWEKHNTTAENDGDFASLSLSSSKDTMISSPGNTVYTTSITVPITLPKDKTFVPTFHSCLISRVYSLDVNISYHTPGANLLTSGISLKLPVQIIHQPRNSDR</sequence>
<evidence type="ECO:0008006" key="5">
    <source>
        <dbReference type="Google" id="ProtNLM"/>
    </source>
</evidence>
<comment type="caution">
    <text evidence="3">The sequence shown here is derived from an EMBL/GenBank/DDBJ whole genome shotgun (WGS) entry which is preliminary data.</text>
</comment>
<dbReference type="EMBL" id="MSFL01000026">
    <property type="protein sequence ID" value="PWY72267.1"/>
    <property type="molecule type" value="Genomic_DNA"/>
</dbReference>
<dbReference type="Pfam" id="PF04426">
    <property type="entry name" value="Bul1_C"/>
    <property type="match status" value="1"/>
</dbReference>
<dbReference type="GeneID" id="37061241"/>
<feature type="non-terminal residue" evidence="3">
    <location>
        <position position="1"/>
    </location>
</feature>
<reference evidence="3 4" key="1">
    <citation type="submission" date="2016-12" db="EMBL/GenBank/DDBJ databases">
        <title>The genomes of Aspergillus section Nigri reveals drivers in fungal speciation.</title>
        <authorList>
            <consortium name="DOE Joint Genome Institute"/>
            <person name="Vesth T.C."/>
            <person name="Nybo J."/>
            <person name="Theobald S."/>
            <person name="Brandl J."/>
            <person name="Frisvad J.C."/>
            <person name="Nielsen K.F."/>
            <person name="Lyhne E.K."/>
            <person name="Kogle M.E."/>
            <person name="Kuo A."/>
            <person name="Riley R."/>
            <person name="Clum A."/>
            <person name="Nolan M."/>
            <person name="Lipzen A."/>
            <person name="Salamov A."/>
            <person name="Henrissat B."/>
            <person name="Wiebenga A."/>
            <person name="De Vries R.P."/>
            <person name="Grigoriev I.V."/>
            <person name="Mortensen U.H."/>
            <person name="Andersen M.R."/>
            <person name="Baker S.E."/>
        </authorList>
    </citation>
    <scope>NUCLEOTIDE SEQUENCE [LARGE SCALE GENOMIC DNA]</scope>
    <source>
        <strain evidence="3 4">CBS 117.55</strain>
    </source>
</reference>
<gene>
    <name evidence="3" type="ORF">BO70DRAFT_279101</name>
</gene>
<dbReference type="InterPro" id="IPR039634">
    <property type="entry name" value="Bul1-like"/>
</dbReference>
<proteinExistence type="predicted"/>
<dbReference type="RefSeq" id="XP_025396369.1">
    <property type="nucleotide sequence ID" value="XM_025539004.1"/>
</dbReference>
<dbReference type="STRING" id="1448321.A0A317VGJ1"/>
<feature type="domain" description="Arrestin-like N-terminal" evidence="1">
    <location>
        <begin position="24"/>
        <end position="118"/>
    </location>
</feature>
<accession>A0A317VGJ1</accession>
<keyword evidence="4" id="KW-1185">Reference proteome</keyword>
<dbReference type="InterPro" id="IPR014752">
    <property type="entry name" value="Arrestin-like_C"/>
</dbReference>
<organism evidence="3 4">
    <name type="scientific">Aspergillus heteromorphus CBS 117.55</name>
    <dbReference type="NCBI Taxonomy" id="1448321"/>
    <lineage>
        <taxon>Eukaryota</taxon>
        <taxon>Fungi</taxon>
        <taxon>Dikarya</taxon>
        <taxon>Ascomycota</taxon>
        <taxon>Pezizomycotina</taxon>
        <taxon>Eurotiomycetes</taxon>
        <taxon>Eurotiomycetidae</taxon>
        <taxon>Eurotiales</taxon>
        <taxon>Aspergillaceae</taxon>
        <taxon>Aspergillus</taxon>
        <taxon>Aspergillus subgen. Circumdati</taxon>
    </lineage>
</organism>
<dbReference type="InterPro" id="IPR011021">
    <property type="entry name" value="Arrestin-like_N"/>
</dbReference>
<dbReference type="OrthoDB" id="2283785at2759"/>
<dbReference type="Pfam" id="PF00339">
    <property type="entry name" value="Arrestin_N"/>
    <property type="match status" value="1"/>
</dbReference>
<protein>
    <recommendedName>
        <fullName evidence="5">Arrestin-like N-terminal domain-containing protein</fullName>
    </recommendedName>
</protein>
<feature type="non-terminal residue" evidence="3">
    <location>
        <position position="432"/>
    </location>
</feature>
<dbReference type="AlphaFoldDB" id="A0A317VGJ1"/>
<dbReference type="PANTHER" id="PTHR31904:SF1">
    <property type="entry name" value="BYPASS OF STOP CODON PROTEIN 5-RELATED"/>
    <property type="match status" value="1"/>
</dbReference>
<dbReference type="VEuPathDB" id="FungiDB:BO70DRAFT_279101"/>
<dbReference type="Proteomes" id="UP000247233">
    <property type="component" value="Unassembled WGS sequence"/>
</dbReference>